<dbReference type="Pfam" id="PF11374">
    <property type="entry name" value="DUF3176"/>
    <property type="match status" value="1"/>
</dbReference>
<protein>
    <submittedName>
        <fullName evidence="2">Uncharacterized protein</fullName>
    </submittedName>
</protein>
<dbReference type="Proteomes" id="UP001392437">
    <property type="component" value="Unassembled WGS sequence"/>
</dbReference>
<feature type="transmembrane region" description="Helical" evidence="1">
    <location>
        <begin position="513"/>
        <end position="536"/>
    </location>
</feature>
<accession>A0AAW0R464</accession>
<dbReference type="AlphaFoldDB" id="A0AAW0R464"/>
<keyword evidence="3" id="KW-1185">Reference proteome</keyword>
<keyword evidence="1" id="KW-1133">Transmembrane helix</keyword>
<keyword evidence="1" id="KW-0472">Membrane</keyword>
<evidence type="ECO:0000313" key="3">
    <source>
        <dbReference type="Proteomes" id="UP001392437"/>
    </source>
</evidence>
<dbReference type="PANTHER" id="PTHR35394:SF5">
    <property type="entry name" value="DUF3176 DOMAIN-CONTAINING PROTEIN"/>
    <property type="match status" value="1"/>
</dbReference>
<name>A0AAW0R464_9PEZI</name>
<evidence type="ECO:0000313" key="2">
    <source>
        <dbReference type="EMBL" id="KAK8123768.1"/>
    </source>
</evidence>
<proteinExistence type="predicted"/>
<gene>
    <name evidence="2" type="ORF">PG999_003686</name>
</gene>
<dbReference type="PANTHER" id="PTHR35394">
    <property type="entry name" value="DUF3176 DOMAIN-CONTAINING PROTEIN"/>
    <property type="match status" value="1"/>
</dbReference>
<comment type="caution">
    <text evidence="2">The sequence shown here is derived from an EMBL/GenBank/DDBJ whole genome shotgun (WGS) entry which is preliminary data.</text>
</comment>
<reference evidence="2 3" key="1">
    <citation type="submission" date="2023-01" db="EMBL/GenBank/DDBJ databases">
        <title>Analysis of 21 Apiospora genomes using comparative genomics revels a genus with tremendous synthesis potential of carbohydrate active enzymes and secondary metabolites.</title>
        <authorList>
            <person name="Sorensen T."/>
        </authorList>
    </citation>
    <scope>NUCLEOTIDE SEQUENCE [LARGE SCALE GENOMIC DNA]</scope>
    <source>
        <strain evidence="2 3">CBS 117206</strain>
    </source>
</reference>
<dbReference type="InterPro" id="IPR021514">
    <property type="entry name" value="DUF3176"/>
</dbReference>
<sequence>MSQKGQYDMPSYGLSGSAQTLEQDVPKTVNRGIEKWYYLFRRGWTLEVLSSGFSLASLLAMIILLARIHETPLSSWTASISPNAMIAVLSTASRASLLLPVTESLSQLKWLHLAAKHESNFQDLQLFDDASRGPLGSLTLLLSIRTSSIMPYIGSIITLTALAFEPFSQQLLSFIQTQTQQPDTQSSVQRSLVYDNHFESTRPSAIKLSRMLALTRPFCQKTISNYNHKPETLRDTSLRAAVVNSIFGKPITPPFSCPGEQCDFPSFLSLGVCNSCREVTSQIEPRLVNTAPPYQRWQFTTPNNKSFVTANSYTNTHPVFLDHTRVNTTVYTQSEDSSGISVVLIKFPYFDDDDTEKHQWVQNLEAHECFMYLCGQIYENWTMTNGTLNPGMVRTTKLTNYNRPSKDSLTELTSVNGNLPGNASLLVNVADLASIFLTLVEMFAGYSDGLLNHGLDSALGESWYESAFYDSPDLTDTIANMTKSMSYRLMSGPNATVLHGNVYHRPTYIVVQWAWLALPMVLELSACGFLATVMIITKRAQHLIWKSSLLPLLLTDDSYPVFDPVRKPMWTRTQLRARRGTIVNHLTH</sequence>
<dbReference type="EMBL" id="JAQQWP010000003">
    <property type="protein sequence ID" value="KAK8123768.1"/>
    <property type="molecule type" value="Genomic_DNA"/>
</dbReference>
<evidence type="ECO:0000256" key="1">
    <source>
        <dbReference type="SAM" id="Phobius"/>
    </source>
</evidence>
<organism evidence="2 3">
    <name type="scientific">Apiospora kogelbergensis</name>
    <dbReference type="NCBI Taxonomy" id="1337665"/>
    <lineage>
        <taxon>Eukaryota</taxon>
        <taxon>Fungi</taxon>
        <taxon>Dikarya</taxon>
        <taxon>Ascomycota</taxon>
        <taxon>Pezizomycotina</taxon>
        <taxon>Sordariomycetes</taxon>
        <taxon>Xylariomycetidae</taxon>
        <taxon>Amphisphaeriales</taxon>
        <taxon>Apiosporaceae</taxon>
        <taxon>Apiospora</taxon>
    </lineage>
</organism>
<feature type="transmembrane region" description="Helical" evidence="1">
    <location>
        <begin position="44"/>
        <end position="66"/>
    </location>
</feature>
<keyword evidence="1" id="KW-0812">Transmembrane</keyword>